<accession>F4KR64</accession>
<dbReference type="InterPro" id="IPR041049">
    <property type="entry name" value="DUF5615"/>
</dbReference>
<dbReference type="RefSeq" id="WP_013768770.1">
    <property type="nucleotide sequence ID" value="NC_015510.1"/>
</dbReference>
<proteinExistence type="predicted"/>
<keyword evidence="3" id="KW-1185">Reference proteome</keyword>
<protein>
    <recommendedName>
        <fullName evidence="1">DUF5615 domain-containing protein</fullName>
    </recommendedName>
</protein>
<dbReference type="eggNOG" id="COG4634">
    <property type="taxonomic scope" value="Bacteria"/>
</dbReference>
<reference evidence="2 3" key="1">
    <citation type="journal article" date="2011" name="Stand. Genomic Sci.">
        <title>Complete genome sequence of Haliscomenobacter hydrossis type strain (O).</title>
        <authorList>
            <consortium name="US DOE Joint Genome Institute (JGI-PGF)"/>
            <person name="Daligault H."/>
            <person name="Lapidus A."/>
            <person name="Zeytun A."/>
            <person name="Nolan M."/>
            <person name="Lucas S."/>
            <person name="Del Rio T.G."/>
            <person name="Tice H."/>
            <person name="Cheng J.F."/>
            <person name="Tapia R."/>
            <person name="Han C."/>
            <person name="Goodwin L."/>
            <person name="Pitluck S."/>
            <person name="Liolios K."/>
            <person name="Pagani I."/>
            <person name="Ivanova N."/>
            <person name="Huntemann M."/>
            <person name="Mavromatis K."/>
            <person name="Mikhailova N."/>
            <person name="Pati A."/>
            <person name="Chen A."/>
            <person name="Palaniappan K."/>
            <person name="Land M."/>
            <person name="Hauser L."/>
            <person name="Brambilla E.M."/>
            <person name="Rohde M."/>
            <person name="Verbarg S."/>
            <person name="Goker M."/>
            <person name="Bristow J."/>
            <person name="Eisen J.A."/>
            <person name="Markowitz V."/>
            <person name="Hugenholtz P."/>
            <person name="Kyrpides N.C."/>
            <person name="Klenk H.P."/>
            <person name="Woyke T."/>
        </authorList>
    </citation>
    <scope>NUCLEOTIDE SEQUENCE [LARGE SCALE GENOMIC DNA]</scope>
    <source>
        <strain evidence="3">ATCC 27775 / DSM 1100 / LMG 10767 / O</strain>
    </source>
</reference>
<dbReference type="HOGENOM" id="CLU_159245_0_0_10"/>
<evidence type="ECO:0000259" key="1">
    <source>
        <dbReference type="Pfam" id="PF18480"/>
    </source>
</evidence>
<dbReference type="STRING" id="760192.Halhy_6433"/>
<gene>
    <name evidence="2" type="ordered locus">Halhy_6433</name>
</gene>
<name>F4KR64_HALH1</name>
<evidence type="ECO:0000313" key="3">
    <source>
        <dbReference type="Proteomes" id="UP000008461"/>
    </source>
</evidence>
<dbReference type="Proteomes" id="UP000008461">
    <property type="component" value="Chromosome"/>
</dbReference>
<evidence type="ECO:0000313" key="2">
    <source>
        <dbReference type="EMBL" id="AEE54251.1"/>
    </source>
</evidence>
<dbReference type="AlphaFoldDB" id="F4KR64"/>
<reference key="2">
    <citation type="submission" date="2011-04" db="EMBL/GenBank/DDBJ databases">
        <title>Complete sequence of chromosome of Haliscomenobacter hydrossis DSM 1100.</title>
        <authorList>
            <consortium name="US DOE Joint Genome Institute (JGI-PGF)"/>
            <person name="Lucas S."/>
            <person name="Han J."/>
            <person name="Lapidus A."/>
            <person name="Bruce D."/>
            <person name="Goodwin L."/>
            <person name="Pitluck S."/>
            <person name="Peters L."/>
            <person name="Kyrpides N."/>
            <person name="Mavromatis K."/>
            <person name="Ivanova N."/>
            <person name="Ovchinnikova G."/>
            <person name="Pagani I."/>
            <person name="Daligault H."/>
            <person name="Detter J.C."/>
            <person name="Han C."/>
            <person name="Land M."/>
            <person name="Hauser L."/>
            <person name="Markowitz V."/>
            <person name="Cheng J.-F."/>
            <person name="Hugenholtz P."/>
            <person name="Woyke T."/>
            <person name="Wu D."/>
            <person name="Verbarg S."/>
            <person name="Frueling A."/>
            <person name="Brambilla E."/>
            <person name="Klenk H.-P."/>
            <person name="Eisen J.A."/>
        </authorList>
    </citation>
    <scope>NUCLEOTIDE SEQUENCE</scope>
    <source>
        <strain>DSM 1100</strain>
    </source>
</reference>
<sequence>MPRKIRFYLDEQVSKSIQSGLVRRGIEVLTSQEADMLGASDLEQLAFCEQNDWVIFSQDDDFLKLNAAGQTHKGIVYARQRTSIGSIIQGLMLIYQVLEMEDMVNHVEYI</sequence>
<organism evidence="2 3">
    <name type="scientific">Haliscomenobacter hydrossis (strain ATCC 27775 / DSM 1100 / LMG 10767 / O)</name>
    <dbReference type="NCBI Taxonomy" id="760192"/>
    <lineage>
        <taxon>Bacteria</taxon>
        <taxon>Pseudomonadati</taxon>
        <taxon>Bacteroidota</taxon>
        <taxon>Saprospiria</taxon>
        <taxon>Saprospirales</taxon>
        <taxon>Haliscomenobacteraceae</taxon>
        <taxon>Haliscomenobacter</taxon>
    </lineage>
</organism>
<dbReference type="OrthoDB" id="1494746at2"/>
<dbReference type="EMBL" id="CP002691">
    <property type="protein sequence ID" value="AEE54251.1"/>
    <property type="molecule type" value="Genomic_DNA"/>
</dbReference>
<dbReference type="KEGG" id="hhy:Halhy_6433"/>
<feature type="domain" description="DUF5615" evidence="1">
    <location>
        <begin position="6"/>
        <end position="98"/>
    </location>
</feature>
<dbReference type="Pfam" id="PF18480">
    <property type="entry name" value="DUF5615"/>
    <property type="match status" value="1"/>
</dbReference>